<feature type="region of interest" description="Disordered" evidence="1">
    <location>
        <begin position="1"/>
        <end position="20"/>
    </location>
</feature>
<keyword evidence="4" id="KW-1185">Reference proteome</keyword>
<reference evidence="3" key="1">
    <citation type="submission" date="2020-12" db="EMBL/GenBank/DDBJ databases">
        <title>WGS assembly of Carya illinoinensis cv. Pawnee.</title>
        <authorList>
            <person name="Platts A."/>
            <person name="Shu S."/>
            <person name="Wright S."/>
            <person name="Barry K."/>
            <person name="Edger P."/>
            <person name="Pires J.C."/>
            <person name="Schmutz J."/>
        </authorList>
    </citation>
    <scope>NUCLEOTIDE SEQUENCE</scope>
    <source>
        <tissue evidence="3">Leaf</tissue>
    </source>
</reference>
<evidence type="ECO:0000256" key="1">
    <source>
        <dbReference type="SAM" id="MobiDB-lite"/>
    </source>
</evidence>
<protein>
    <recommendedName>
        <fullName evidence="2">FAR1 domain-containing protein</fullName>
    </recommendedName>
</protein>
<dbReference type="Proteomes" id="UP000811609">
    <property type="component" value="Chromosome 11"/>
</dbReference>
<accession>A0A8T1P7U4</accession>
<dbReference type="Pfam" id="PF03101">
    <property type="entry name" value="FAR1"/>
    <property type="match status" value="1"/>
</dbReference>
<evidence type="ECO:0000313" key="4">
    <source>
        <dbReference type="Proteomes" id="UP000811609"/>
    </source>
</evidence>
<dbReference type="InterPro" id="IPR004330">
    <property type="entry name" value="FAR1_DNA_bnd_dom"/>
</dbReference>
<dbReference type="PANTHER" id="PTHR46328">
    <property type="entry name" value="FAR-RED IMPAIRED RESPONSIVE (FAR1) FAMILY PROTEIN-RELATED"/>
    <property type="match status" value="1"/>
</dbReference>
<comment type="caution">
    <text evidence="3">The sequence shown here is derived from an EMBL/GenBank/DDBJ whole genome shotgun (WGS) entry which is preliminary data.</text>
</comment>
<dbReference type="AlphaFoldDB" id="A0A8T1P7U4"/>
<dbReference type="OrthoDB" id="747268at2759"/>
<feature type="domain" description="FAR1" evidence="2">
    <location>
        <begin position="46"/>
        <end position="126"/>
    </location>
</feature>
<evidence type="ECO:0000313" key="3">
    <source>
        <dbReference type="EMBL" id="KAG6637422.1"/>
    </source>
</evidence>
<feature type="compositionally biased region" description="Acidic residues" evidence="1">
    <location>
        <begin position="1"/>
        <end position="16"/>
    </location>
</feature>
<sequence>MLFDINEDIDEEEDLESTTVVSDDEVRVEAPRSGMEFDSAKEVMTYYKQYAKQEGFGVRSFRTRRDDEERPVYVTFGCSRGGKYQPKGNNISRPWPTTKTDCKARVNVTLNKNEKWVFTTVVNAHNDITVSPKKTRLLRSHKCLD</sequence>
<name>A0A8T1P7U4_CARIL</name>
<dbReference type="PANTHER" id="PTHR46328:SF35">
    <property type="entry name" value="PROTEIN FAR1-RELATED SEQUENCE 5-LIKE"/>
    <property type="match status" value="1"/>
</dbReference>
<evidence type="ECO:0000259" key="2">
    <source>
        <dbReference type="Pfam" id="PF03101"/>
    </source>
</evidence>
<dbReference type="EMBL" id="CM031819">
    <property type="protein sequence ID" value="KAG6637422.1"/>
    <property type="molecule type" value="Genomic_DNA"/>
</dbReference>
<organism evidence="3 4">
    <name type="scientific">Carya illinoinensis</name>
    <name type="common">Pecan</name>
    <dbReference type="NCBI Taxonomy" id="32201"/>
    <lineage>
        <taxon>Eukaryota</taxon>
        <taxon>Viridiplantae</taxon>
        <taxon>Streptophyta</taxon>
        <taxon>Embryophyta</taxon>
        <taxon>Tracheophyta</taxon>
        <taxon>Spermatophyta</taxon>
        <taxon>Magnoliopsida</taxon>
        <taxon>eudicotyledons</taxon>
        <taxon>Gunneridae</taxon>
        <taxon>Pentapetalae</taxon>
        <taxon>rosids</taxon>
        <taxon>fabids</taxon>
        <taxon>Fagales</taxon>
        <taxon>Juglandaceae</taxon>
        <taxon>Carya</taxon>
    </lineage>
</organism>
<proteinExistence type="predicted"/>
<gene>
    <name evidence="3" type="ORF">CIPAW_11G177400</name>
</gene>